<dbReference type="PANTHER" id="PTHR47947:SF3">
    <property type="entry name" value="CYTOCHROME P450 81D1-LIKE"/>
    <property type="match status" value="1"/>
</dbReference>
<keyword evidence="12" id="KW-1185">Reference proteome</keyword>
<evidence type="ECO:0000256" key="2">
    <source>
        <dbReference type="ARBA" id="ARBA00010617"/>
    </source>
</evidence>
<evidence type="ECO:0000313" key="12">
    <source>
        <dbReference type="Proteomes" id="UP000694918"/>
    </source>
</evidence>
<evidence type="ECO:0000256" key="8">
    <source>
        <dbReference type="ARBA" id="ARBA00023136"/>
    </source>
</evidence>
<feature type="binding site" description="axial binding residue" evidence="9">
    <location>
        <position position="443"/>
    </location>
    <ligand>
        <name>heme</name>
        <dbReference type="ChEBI" id="CHEBI:30413"/>
    </ligand>
    <ligandPart>
        <name>Fe</name>
        <dbReference type="ChEBI" id="CHEBI:18248"/>
    </ligandPart>
</feature>
<keyword evidence="8" id="KW-0472">Membrane</keyword>
<dbReference type="InterPro" id="IPR036396">
    <property type="entry name" value="Cyt_P450_sf"/>
</dbReference>
<keyword evidence="7 10" id="KW-0503">Monooxygenase</keyword>
<dbReference type="Gene3D" id="1.10.630.10">
    <property type="entry name" value="Cytochrome P450"/>
    <property type="match status" value="1"/>
</dbReference>
<evidence type="ECO:0000256" key="9">
    <source>
        <dbReference type="PIRSR" id="PIRSR602401-1"/>
    </source>
</evidence>
<dbReference type="InterPro" id="IPR050651">
    <property type="entry name" value="Plant_Cytochrome_P450_Monoox"/>
</dbReference>
<keyword evidence="5 10" id="KW-0560">Oxidoreductase</keyword>
<comment type="subcellular location">
    <subcellularLocation>
        <location evidence="1">Membrane</location>
    </subcellularLocation>
</comment>
<dbReference type="InterPro" id="IPR002401">
    <property type="entry name" value="Cyt_P450_E_grp-I"/>
</dbReference>
<dbReference type="Proteomes" id="UP000694918">
    <property type="component" value="Unplaced"/>
</dbReference>
<dbReference type="RefSeq" id="XP_011017146.1">
    <property type="nucleotide sequence ID" value="XM_011018844.1"/>
</dbReference>
<evidence type="ECO:0000256" key="10">
    <source>
        <dbReference type="RuleBase" id="RU000461"/>
    </source>
</evidence>
<dbReference type="KEGG" id="peu:105120588"/>
<protein>
    <submittedName>
        <fullName evidence="13">Isoflavone 2'-hydroxylase-like</fullName>
    </submittedName>
</protein>
<proteinExistence type="inferred from homology"/>
<comment type="cofactor">
    <cofactor evidence="9">
        <name>heme</name>
        <dbReference type="ChEBI" id="CHEBI:30413"/>
    </cofactor>
</comment>
<dbReference type="SUPFAM" id="SSF48264">
    <property type="entry name" value="Cytochrome P450"/>
    <property type="match status" value="1"/>
</dbReference>
<evidence type="ECO:0000256" key="7">
    <source>
        <dbReference type="ARBA" id="ARBA00023033"/>
    </source>
</evidence>
<evidence type="ECO:0000256" key="5">
    <source>
        <dbReference type="ARBA" id="ARBA00023002"/>
    </source>
</evidence>
<dbReference type="Pfam" id="PF00067">
    <property type="entry name" value="p450"/>
    <property type="match status" value="1"/>
</dbReference>
<dbReference type="GO" id="GO:0004497">
    <property type="term" value="F:monooxygenase activity"/>
    <property type="evidence" value="ECO:0007669"/>
    <property type="project" value="UniProtKB-KW"/>
</dbReference>
<dbReference type="PRINTS" id="PR00385">
    <property type="entry name" value="P450"/>
</dbReference>
<accession>A0AAJ6TUF5</accession>
<dbReference type="InterPro" id="IPR017972">
    <property type="entry name" value="Cyt_P450_CS"/>
</dbReference>
<dbReference type="FunFam" id="1.10.630.10:FF:000023">
    <property type="entry name" value="Cytochrome P450 family protein"/>
    <property type="match status" value="1"/>
</dbReference>
<dbReference type="GO" id="GO:0020037">
    <property type="term" value="F:heme binding"/>
    <property type="evidence" value="ECO:0007669"/>
    <property type="project" value="InterPro"/>
</dbReference>
<name>A0AAJ6TUF5_POPEU</name>
<keyword evidence="4 9" id="KW-0479">Metal-binding</keyword>
<dbReference type="GO" id="GO:0016020">
    <property type="term" value="C:membrane"/>
    <property type="evidence" value="ECO:0007669"/>
    <property type="project" value="UniProtKB-SubCell"/>
</dbReference>
<sequence>MEISFYSCFILFLMFYFLSKHLCKISRNLPPSPGLSLPIIGHLYLIKKPLHQSLANLSDKYGPILFIQFGSRPVILVSSPSVAEECLSKNDIIFANRPRLLAGKHLGYNYTTLTWASYGNHWRNLRRIAALEILSTNRLKMFYHIRADEVRLLVHQLFKGCRGGEFMSIDAKSTFFDLTLNVITRMIAGKRYYGEDLAELGEARQFKEIVRETFELSGATNIGDFVPALKWIGLNNVEKRLAILHRKRDEFVQGLILEHRKVKSESASDQGSSKTMIDVLLTLQETEPEYYTDEIIRGLMTVILSAGTDTSAGTMEWALSLLLNNPQALMKAQIEIDTIIGPSKLIEESDLLKLPYLQGIINETLRMYPAAPLLPPHESSEECTVGGFRVPRGTMLLVNMRSVHNDPNLWEEPTKFKPERFHGPEGQRDGFIYLPFGAGRRGCPGEGLATRIVGLALGSLIQCFEWERVGGELVDMSEGTGLTMPKAQPLWAKCRPRPAMVNLLSQT</sequence>
<dbReference type="GO" id="GO:0016705">
    <property type="term" value="F:oxidoreductase activity, acting on paired donors, with incorporation or reduction of molecular oxygen"/>
    <property type="evidence" value="ECO:0007669"/>
    <property type="project" value="InterPro"/>
</dbReference>
<feature type="chain" id="PRO_5042539309" evidence="11">
    <location>
        <begin position="24"/>
        <end position="507"/>
    </location>
</feature>
<dbReference type="CDD" id="cd20653">
    <property type="entry name" value="CYP81"/>
    <property type="match status" value="1"/>
</dbReference>
<organism evidence="12 13">
    <name type="scientific">Populus euphratica</name>
    <name type="common">Euphrates poplar</name>
    <dbReference type="NCBI Taxonomy" id="75702"/>
    <lineage>
        <taxon>Eukaryota</taxon>
        <taxon>Viridiplantae</taxon>
        <taxon>Streptophyta</taxon>
        <taxon>Embryophyta</taxon>
        <taxon>Tracheophyta</taxon>
        <taxon>Spermatophyta</taxon>
        <taxon>Magnoliopsida</taxon>
        <taxon>eudicotyledons</taxon>
        <taxon>Gunneridae</taxon>
        <taxon>Pentapetalae</taxon>
        <taxon>rosids</taxon>
        <taxon>fabids</taxon>
        <taxon>Malpighiales</taxon>
        <taxon>Salicaceae</taxon>
        <taxon>Saliceae</taxon>
        <taxon>Populus</taxon>
    </lineage>
</organism>
<dbReference type="GeneID" id="105120588"/>
<keyword evidence="3 9" id="KW-0349">Heme</keyword>
<evidence type="ECO:0000313" key="13">
    <source>
        <dbReference type="RefSeq" id="XP_011017146.1"/>
    </source>
</evidence>
<dbReference type="AlphaFoldDB" id="A0AAJ6TUF5"/>
<feature type="signal peptide" evidence="11">
    <location>
        <begin position="1"/>
        <end position="23"/>
    </location>
</feature>
<evidence type="ECO:0000256" key="11">
    <source>
        <dbReference type="SAM" id="SignalP"/>
    </source>
</evidence>
<keyword evidence="11" id="KW-0732">Signal</keyword>
<dbReference type="InterPro" id="IPR001128">
    <property type="entry name" value="Cyt_P450"/>
</dbReference>
<comment type="similarity">
    <text evidence="2 10">Belongs to the cytochrome P450 family.</text>
</comment>
<evidence type="ECO:0000256" key="3">
    <source>
        <dbReference type="ARBA" id="ARBA00022617"/>
    </source>
</evidence>
<evidence type="ECO:0000256" key="6">
    <source>
        <dbReference type="ARBA" id="ARBA00023004"/>
    </source>
</evidence>
<gene>
    <name evidence="13" type="primary">LOC105120588</name>
</gene>
<dbReference type="PROSITE" id="PS00086">
    <property type="entry name" value="CYTOCHROME_P450"/>
    <property type="match status" value="1"/>
</dbReference>
<dbReference type="GO" id="GO:0005506">
    <property type="term" value="F:iron ion binding"/>
    <property type="evidence" value="ECO:0007669"/>
    <property type="project" value="InterPro"/>
</dbReference>
<evidence type="ECO:0000256" key="1">
    <source>
        <dbReference type="ARBA" id="ARBA00004370"/>
    </source>
</evidence>
<keyword evidence="6 9" id="KW-0408">Iron</keyword>
<evidence type="ECO:0000256" key="4">
    <source>
        <dbReference type="ARBA" id="ARBA00022723"/>
    </source>
</evidence>
<dbReference type="PRINTS" id="PR00463">
    <property type="entry name" value="EP450I"/>
</dbReference>
<reference evidence="13" key="1">
    <citation type="submission" date="2025-08" db="UniProtKB">
        <authorList>
            <consortium name="RefSeq"/>
        </authorList>
    </citation>
    <scope>IDENTIFICATION</scope>
</reference>
<dbReference type="PANTHER" id="PTHR47947">
    <property type="entry name" value="CYTOCHROME P450 82C3-RELATED"/>
    <property type="match status" value="1"/>
</dbReference>